<dbReference type="FunFam" id="1.25.40.10:FF:001139">
    <property type="entry name" value="Uncharacterized protein"/>
    <property type="match status" value="1"/>
</dbReference>
<accession>A0AAV5J481</accession>
<dbReference type="PROSITE" id="PS51375">
    <property type="entry name" value="PPR"/>
    <property type="match status" value="3"/>
</dbReference>
<dbReference type="FunFam" id="1.25.40.10:FF:001368">
    <property type="entry name" value="Pentatricopeptide repeat-containing protein At2g37320 family"/>
    <property type="match status" value="1"/>
</dbReference>
<feature type="repeat" description="PPR" evidence="2">
    <location>
        <begin position="325"/>
        <end position="359"/>
    </location>
</feature>
<evidence type="ECO:0000313" key="3">
    <source>
        <dbReference type="EMBL" id="GKV05731.1"/>
    </source>
</evidence>
<reference evidence="3 4" key="1">
    <citation type="journal article" date="2021" name="Commun. Biol.">
        <title>The genome of Shorea leprosula (Dipterocarpaceae) highlights the ecological relevance of drought in aseasonal tropical rainforests.</title>
        <authorList>
            <person name="Ng K.K.S."/>
            <person name="Kobayashi M.J."/>
            <person name="Fawcett J.A."/>
            <person name="Hatakeyama M."/>
            <person name="Paape T."/>
            <person name="Ng C.H."/>
            <person name="Ang C.C."/>
            <person name="Tnah L.H."/>
            <person name="Lee C.T."/>
            <person name="Nishiyama T."/>
            <person name="Sese J."/>
            <person name="O'Brien M.J."/>
            <person name="Copetti D."/>
            <person name="Mohd Noor M.I."/>
            <person name="Ong R.C."/>
            <person name="Putra M."/>
            <person name="Sireger I.Z."/>
            <person name="Indrioko S."/>
            <person name="Kosugi Y."/>
            <person name="Izuno A."/>
            <person name="Isagi Y."/>
            <person name="Lee S.L."/>
            <person name="Shimizu K.K."/>
        </authorList>
    </citation>
    <scope>NUCLEOTIDE SEQUENCE [LARGE SCALE GENOMIC DNA]</scope>
    <source>
        <strain evidence="3">214</strain>
    </source>
</reference>
<evidence type="ECO:0000313" key="4">
    <source>
        <dbReference type="Proteomes" id="UP001054252"/>
    </source>
</evidence>
<sequence>MSIFLHQAGIHKNRSGAIQSVLCLSFCRRFSSEKLELIPQSKKVKGPLRVIDIISRSRSVTSVRQSHLRLIQDFLQTDSERFNKQNFGNDFASWDSTGVSDFFDEILESSVVDKERSKKGTQHASFLSNAVSSCASTRDLLRGVQYHCLAITTGFVSNVYVGSSLIALYCKCEQMENAYKMFEEMPVKNVVSWTTIIAGFAQEWQIDLCLQLYRMMRLSAMKPNDFTLTSILRACTGTGALGQGRSAHCQTIQLGFYSYTHVANALISMYCKCGSLEDALYIFKNLPGKDNVSWNSMIAGYAQHGLAQQAIDLFEEMKNKSMKPDAITFLGVLSSCRHAGLVEQGRLYFNSMVKHGVKPELDHYSCVVDLLGRAGLLEEARNLILKMPIPPNAILWGSLLSSCRLHGNIWIGIQAAESKLLLEPGCAATHVQLANLYASAKRWDQAARLRKQMKDRGLRTNPGCSWIEVKNEVYRFRAEDKSNSKGAAIVSVLGWLVDHMRSLGYVPETSGEEDDDALPSAFQVLN</sequence>
<dbReference type="EMBL" id="BPVZ01000024">
    <property type="protein sequence ID" value="GKV05731.1"/>
    <property type="molecule type" value="Genomic_DNA"/>
</dbReference>
<feature type="repeat" description="PPR" evidence="2">
    <location>
        <begin position="290"/>
        <end position="324"/>
    </location>
</feature>
<dbReference type="GO" id="GO:0003723">
    <property type="term" value="F:RNA binding"/>
    <property type="evidence" value="ECO:0007669"/>
    <property type="project" value="InterPro"/>
</dbReference>
<dbReference type="Proteomes" id="UP001054252">
    <property type="component" value="Unassembled WGS sequence"/>
</dbReference>
<dbReference type="FunFam" id="1.25.40.10:FF:000366">
    <property type="entry name" value="Pentatricopeptide (PPR) repeat-containing protein"/>
    <property type="match status" value="1"/>
</dbReference>
<comment type="caution">
    <text evidence="3">The sequence shown here is derived from an EMBL/GenBank/DDBJ whole genome shotgun (WGS) entry which is preliminary data.</text>
</comment>
<dbReference type="InterPro" id="IPR002885">
    <property type="entry name" value="PPR_rpt"/>
</dbReference>
<dbReference type="GO" id="GO:0009451">
    <property type="term" value="P:RNA modification"/>
    <property type="evidence" value="ECO:0007669"/>
    <property type="project" value="InterPro"/>
</dbReference>
<proteinExistence type="predicted"/>
<dbReference type="Pfam" id="PF01535">
    <property type="entry name" value="PPR"/>
    <property type="match status" value="2"/>
</dbReference>
<keyword evidence="1" id="KW-0677">Repeat</keyword>
<evidence type="ECO:0000256" key="2">
    <source>
        <dbReference type="PROSITE-ProRule" id="PRU00708"/>
    </source>
</evidence>
<dbReference type="Pfam" id="PF13041">
    <property type="entry name" value="PPR_2"/>
    <property type="match status" value="2"/>
</dbReference>
<dbReference type="InterPro" id="IPR046960">
    <property type="entry name" value="PPR_At4g14850-like_plant"/>
</dbReference>
<name>A0AAV5J481_9ROSI</name>
<evidence type="ECO:0008006" key="5">
    <source>
        <dbReference type="Google" id="ProtNLM"/>
    </source>
</evidence>
<dbReference type="PANTHER" id="PTHR47926:SF438">
    <property type="entry name" value="PENTATRICOPEPTIDE REPEAT-CONTAINING PROTEIN"/>
    <property type="match status" value="1"/>
</dbReference>
<dbReference type="Gene3D" id="1.25.40.10">
    <property type="entry name" value="Tetratricopeptide repeat domain"/>
    <property type="match status" value="3"/>
</dbReference>
<dbReference type="NCBIfam" id="TIGR00756">
    <property type="entry name" value="PPR"/>
    <property type="match status" value="2"/>
</dbReference>
<organism evidence="3 4">
    <name type="scientific">Rubroshorea leprosula</name>
    <dbReference type="NCBI Taxonomy" id="152421"/>
    <lineage>
        <taxon>Eukaryota</taxon>
        <taxon>Viridiplantae</taxon>
        <taxon>Streptophyta</taxon>
        <taxon>Embryophyta</taxon>
        <taxon>Tracheophyta</taxon>
        <taxon>Spermatophyta</taxon>
        <taxon>Magnoliopsida</taxon>
        <taxon>eudicotyledons</taxon>
        <taxon>Gunneridae</taxon>
        <taxon>Pentapetalae</taxon>
        <taxon>rosids</taxon>
        <taxon>malvids</taxon>
        <taxon>Malvales</taxon>
        <taxon>Dipterocarpaceae</taxon>
        <taxon>Rubroshorea</taxon>
    </lineage>
</organism>
<dbReference type="PANTHER" id="PTHR47926">
    <property type="entry name" value="PENTATRICOPEPTIDE REPEAT-CONTAINING PROTEIN"/>
    <property type="match status" value="1"/>
</dbReference>
<protein>
    <recommendedName>
        <fullName evidence="5">Pentatricopeptide repeat-containing protein</fullName>
    </recommendedName>
</protein>
<keyword evidence="4" id="KW-1185">Reference proteome</keyword>
<dbReference type="InterPro" id="IPR046848">
    <property type="entry name" value="E_motif"/>
</dbReference>
<gene>
    <name evidence="3" type="ORF">SLEP1_g17705</name>
</gene>
<dbReference type="Pfam" id="PF20431">
    <property type="entry name" value="E_motif"/>
    <property type="match status" value="1"/>
</dbReference>
<dbReference type="InterPro" id="IPR011990">
    <property type="entry name" value="TPR-like_helical_dom_sf"/>
</dbReference>
<evidence type="ECO:0000256" key="1">
    <source>
        <dbReference type="ARBA" id="ARBA00022737"/>
    </source>
</evidence>
<feature type="repeat" description="PPR" evidence="2">
    <location>
        <begin position="189"/>
        <end position="223"/>
    </location>
</feature>
<dbReference type="AlphaFoldDB" id="A0AAV5J481"/>